<reference evidence="1 2" key="1">
    <citation type="submission" date="2021-03" db="EMBL/GenBank/DDBJ databases">
        <title>Assistant Professor.</title>
        <authorList>
            <person name="Huq M.A."/>
        </authorList>
    </citation>
    <scope>NUCLEOTIDE SEQUENCE [LARGE SCALE GENOMIC DNA]</scope>
    <source>
        <strain evidence="1 2">MAH-29</strain>
    </source>
</reference>
<keyword evidence="1" id="KW-0456">Lyase</keyword>
<keyword evidence="2" id="KW-1185">Reference proteome</keyword>
<dbReference type="InterPro" id="IPR025975">
    <property type="entry name" value="Polysacc_lyase"/>
</dbReference>
<accession>A0ABS3YRU2</accession>
<dbReference type="GO" id="GO:0016829">
    <property type="term" value="F:lyase activity"/>
    <property type="evidence" value="ECO:0007669"/>
    <property type="project" value="UniProtKB-KW"/>
</dbReference>
<proteinExistence type="predicted"/>
<gene>
    <name evidence="1" type="ORF">J7I42_09540</name>
</gene>
<evidence type="ECO:0000313" key="2">
    <source>
        <dbReference type="Proteomes" id="UP000677244"/>
    </source>
</evidence>
<dbReference type="EMBL" id="JAGHKO010000001">
    <property type="protein sequence ID" value="MBO9200503.1"/>
    <property type="molecule type" value="Genomic_DNA"/>
</dbReference>
<sequence>MKLRKLVILSLVLLSATMLYGYIKVFHSDKEDAQLPQPDNHIICQMGFEDNDAIPSFLTKQVGTSYGLQIVGSPVYRGKKAARFELRCNDPENNSGTRTEISFPKPDDKDNLERWYAFALYFPRDDCDADNTDDVISQWHQGGKTSPSISLRTKNGQLYLRIKPDEKSKDKIELGDVEKEVWHYYVFHIKHSSALDGLIEIWRDGKSVGQYNGANMYDLNKGVFHAPGWKIGIYKSNWNGGATTNTKVRVVYFDEIKLGNEQASLADMMVK</sequence>
<organism evidence="1 2">
    <name type="scientific">Niastella soli</name>
    <dbReference type="NCBI Taxonomy" id="2821487"/>
    <lineage>
        <taxon>Bacteria</taxon>
        <taxon>Pseudomonadati</taxon>
        <taxon>Bacteroidota</taxon>
        <taxon>Chitinophagia</taxon>
        <taxon>Chitinophagales</taxon>
        <taxon>Chitinophagaceae</taxon>
        <taxon>Niastella</taxon>
    </lineage>
</organism>
<dbReference type="Gene3D" id="2.60.120.200">
    <property type="match status" value="1"/>
</dbReference>
<evidence type="ECO:0000313" key="1">
    <source>
        <dbReference type="EMBL" id="MBO9200503.1"/>
    </source>
</evidence>
<protein>
    <submittedName>
        <fullName evidence="1">Polysaccharide lyase</fullName>
    </submittedName>
</protein>
<dbReference type="Pfam" id="PF14099">
    <property type="entry name" value="Polysacc_lyase"/>
    <property type="match status" value="1"/>
</dbReference>
<dbReference type="Proteomes" id="UP000677244">
    <property type="component" value="Unassembled WGS sequence"/>
</dbReference>
<name>A0ABS3YRU2_9BACT</name>
<dbReference type="RefSeq" id="WP_209138544.1">
    <property type="nucleotide sequence ID" value="NZ_JAGHKO010000001.1"/>
</dbReference>
<comment type="caution">
    <text evidence="1">The sequence shown here is derived from an EMBL/GenBank/DDBJ whole genome shotgun (WGS) entry which is preliminary data.</text>
</comment>